<name>A0A1D1UWA8_RAMVA</name>
<dbReference type="Proteomes" id="UP000186922">
    <property type="component" value="Unassembled WGS sequence"/>
</dbReference>
<evidence type="ECO:0000313" key="2">
    <source>
        <dbReference type="Proteomes" id="UP000186922"/>
    </source>
</evidence>
<proteinExistence type="predicted"/>
<gene>
    <name evidence="1" type="primary">RvY_02853-1</name>
    <name evidence="1" type="synonym">RvY_02853.1</name>
    <name evidence="1" type="ORF">RvY_02853</name>
</gene>
<evidence type="ECO:0000313" key="1">
    <source>
        <dbReference type="EMBL" id="GAU90438.1"/>
    </source>
</evidence>
<sequence length="106" mass="12068">MAVTQRVHTPYFDHLTAEAGPQNQYGFYDFDRGDIFVDCSADLKVYSEGEYGRTSPIEGDCSEFVEGELKEVTLDLIRRSRMVEGKGKFAFFNEERNEGVTAVLNR</sequence>
<organism evidence="1 2">
    <name type="scientific">Ramazzottius varieornatus</name>
    <name type="common">Water bear</name>
    <name type="synonym">Tardigrade</name>
    <dbReference type="NCBI Taxonomy" id="947166"/>
    <lineage>
        <taxon>Eukaryota</taxon>
        <taxon>Metazoa</taxon>
        <taxon>Ecdysozoa</taxon>
        <taxon>Tardigrada</taxon>
        <taxon>Eutardigrada</taxon>
        <taxon>Parachela</taxon>
        <taxon>Hypsibioidea</taxon>
        <taxon>Ramazzottiidae</taxon>
        <taxon>Ramazzottius</taxon>
    </lineage>
</organism>
<protein>
    <submittedName>
        <fullName evidence="1">Uncharacterized protein</fullName>
    </submittedName>
</protein>
<dbReference type="EMBL" id="BDGG01000001">
    <property type="protein sequence ID" value="GAU90438.1"/>
    <property type="molecule type" value="Genomic_DNA"/>
</dbReference>
<keyword evidence="2" id="KW-1185">Reference proteome</keyword>
<comment type="caution">
    <text evidence="1">The sequence shown here is derived from an EMBL/GenBank/DDBJ whole genome shotgun (WGS) entry which is preliminary data.</text>
</comment>
<dbReference type="AlphaFoldDB" id="A0A1D1UWA8"/>
<reference evidence="1 2" key="1">
    <citation type="journal article" date="2016" name="Nat. Commun.">
        <title>Extremotolerant tardigrade genome and improved radiotolerance of human cultured cells by tardigrade-unique protein.</title>
        <authorList>
            <person name="Hashimoto T."/>
            <person name="Horikawa D.D."/>
            <person name="Saito Y."/>
            <person name="Kuwahara H."/>
            <person name="Kozuka-Hata H."/>
            <person name="Shin-I T."/>
            <person name="Minakuchi Y."/>
            <person name="Ohishi K."/>
            <person name="Motoyama A."/>
            <person name="Aizu T."/>
            <person name="Enomoto A."/>
            <person name="Kondo K."/>
            <person name="Tanaka S."/>
            <person name="Hara Y."/>
            <person name="Koshikawa S."/>
            <person name="Sagara H."/>
            <person name="Miura T."/>
            <person name="Yokobori S."/>
            <person name="Miyagawa K."/>
            <person name="Suzuki Y."/>
            <person name="Kubo T."/>
            <person name="Oyama M."/>
            <person name="Kohara Y."/>
            <person name="Fujiyama A."/>
            <person name="Arakawa K."/>
            <person name="Katayama T."/>
            <person name="Toyoda A."/>
            <person name="Kunieda T."/>
        </authorList>
    </citation>
    <scope>NUCLEOTIDE SEQUENCE [LARGE SCALE GENOMIC DNA]</scope>
    <source>
        <strain evidence="1 2">YOKOZUNA-1</strain>
    </source>
</reference>
<accession>A0A1D1UWA8</accession>